<dbReference type="InterPro" id="IPR013783">
    <property type="entry name" value="Ig-like_fold"/>
</dbReference>
<dbReference type="Proteomes" id="UP000183255">
    <property type="component" value="Unassembled WGS sequence"/>
</dbReference>
<dbReference type="GO" id="GO:0005576">
    <property type="term" value="C:extracellular region"/>
    <property type="evidence" value="ECO:0007669"/>
    <property type="project" value="UniProtKB-SubCell"/>
</dbReference>
<dbReference type="Pfam" id="PF17210">
    <property type="entry name" value="SdrD_B"/>
    <property type="match status" value="1"/>
</dbReference>
<dbReference type="InterPro" id="IPR033764">
    <property type="entry name" value="Sdr_B"/>
</dbReference>
<dbReference type="NCBIfam" id="TIGR01451">
    <property type="entry name" value="B_ant_repeat"/>
    <property type="match status" value="1"/>
</dbReference>
<evidence type="ECO:0000256" key="3">
    <source>
        <dbReference type="ARBA" id="ARBA00022729"/>
    </source>
</evidence>
<name>A0A1G8JRQ4_9CLOT</name>
<dbReference type="RefSeq" id="WP_031577210.1">
    <property type="nucleotide sequence ID" value="NZ_FNDZ01000002.1"/>
</dbReference>
<evidence type="ECO:0000259" key="4">
    <source>
        <dbReference type="Pfam" id="PF17210"/>
    </source>
</evidence>
<evidence type="ECO:0000313" key="6">
    <source>
        <dbReference type="EMBL" id="SDI33862.1"/>
    </source>
</evidence>
<gene>
    <name evidence="6" type="ORF">SAMN05421804_10291</name>
</gene>
<evidence type="ECO:0000259" key="5">
    <source>
        <dbReference type="Pfam" id="PF24346"/>
    </source>
</evidence>
<evidence type="ECO:0000256" key="2">
    <source>
        <dbReference type="ARBA" id="ARBA00022525"/>
    </source>
</evidence>
<organism evidence="6 7">
    <name type="scientific">Proteiniclasticum ruminis</name>
    <dbReference type="NCBI Taxonomy" id="398199"/>
    <lineage>
        <taxon>Bacteria</taxon>
        <taxon>Bacillati</taxon>
        <taxon>Bacillota</taxon>
        <taxon>Clostridia</taxon>
        <taxon>Eubacteriales</taxon>
        <taxon>Clostridiaceae</taxon>
        <taxon>Proteiniclasticum</taxon>
    </lineage>
</organism>
<keyword evidence="2" id="KW-0964">Secreted</keyword>
<feature type="domain" description="DUF7507" evidence="5">
    <location>
        <begin position="241"/>
        <end position="297"/>
    </location>
</feature>
<dbReference type="SUPFAM" id="SSF49478">
    <property type="entry name" value="Cna protein B-type domain"/>
    <property type="match status" value="1"/>
</dbReference>
<dbReference type="InterPro" id="IPR055354">
    <property type="entry name" value="DUF7507"/>
</dbReference>
<evidence type="ECO:0000256" key="1">
    <source>
        <dbReference type="ARBA" id="ARBA00004613"/>
    </source>
</evidence>
<feature type="domain" description="DUF7507" evidence="5">
    <location>
        <begin position="125"/>
        <end position="228"/>
    </location>
</feature>
<comment type="subcellular location">
    <subcellularLocation>
        <location evidence="1">Secreted</location>
    </subcellularLocation>
</comment>
<evidence type="ECO:0000313" key="7">
    <source>
        <dbReference type="Proteomes" id="UP000183255"/>
    </source>
</evidence>
<sequence>MRWNGYIFKEEDGDRVFQDEEGVFSGYEVELTDEKGNPVLDLHGTPIKALTDEKGYYHLDVLREGTYKIRVKTPEGYEITTLKEEENLRSHLEPEGTTKAFTLNRENLKVPKNAGFLGVLSDMAFTKTLKEGELVLGNTLLYSFSIKNTRTVSLHNIKITDTLDGISDLKNYKADGEPVDALEGLVLSPGSTLTAEASYEVTQKDVDRGFILNHAEAAAFDKEGEELKKEAKVRVEGELLPEITLTKTSEESSYKETEEVIHFTLIAENTGNVTLYGVEIEDLLPDLYDVSFVIRNKEGETIASPAIKRIRNL</sequence>
<protein>
    <submittedName>
        <fullName evidence="6">Conserved repeat domain-containing protein</fullName>
    </submittedName>
</protein>
<accession>A0A1G8JRQ4</accession>
<feature type="domain" description="SD-repeat containing protein B" evidence="4">
    <location>
        <begin position="6"/>
        <end position="107"/>
    </location>
</feature>
<dbReference type="InterPro" id="IPR047589">
    <property type="entry name" value="DUF11_rpt"/>
</dbReference>
<reference evidence="6 7" key="1">
    <citation type="submission" date="2016-10" db="EMBL/GenBank/DDBJ databases">
        <authorList>
            <person name="de Groot N.N."/>
        </authorList>
    </citation>
    <scope>NUCLEOTIDE SEQUENCE [LARGE SCALE GENOMIC DNA]</scope>
    <source>
        <strain evidence="6 7">CGMCC 1.5058</strain>
    </source>
</reference>
<proteinExistence type="predicted"/>
<dbReference type="Gene3D" id="2.60.40.10">
    <property type="entry name" value="Immunoglobulins"/>
    <property type="match status" value="1"/>
</dbReference>
<dbReference type="Pfam" id="PF24346">
    <property type="entry name" value="DUF7507"/>
    <property type="match status" value="2"/>
</dbReference>
<dbReference type="AlphaFoldDB" id="A0A1G8JRQ4"/>
<keyword evidence="3" id="KW-0732">Signal</keyword>
<dbReference type="EMBL" id="FNDZ01000002">
    <property type="protein sequence ID" value="SDI33862.1"/>
    <property type="molecule type" value="Genomic_DNA"/>
</dbReference>